<reference evidence="2" key="1">
    <citation type="submission" date="2016-10" db="EMBL/GenBank/DDBJ databases">
        <authorList>
            <person name="Wibberg D."/>
        </authorList>
    </citation>
    <scope>NUCLEOTIDE SEQUENCE [LARGE SCALE GENOMIC DNA]</scope>
</reference>
<dbReference type="EMBL" id="FMUE01000009">
    <property type="protein sequence ID" value="SCX30389.1"/>
    <property type="molecule type" value="Genomic_DNA"/>
</dbReference>
<proteinExistence type="predicted"/>
<evidence type="ECO:0000313" key="2">
    <source>
        <dbReference type="Proteomes" id="UP000187891"/>
    </source>
</evidence>
<evidence type="ECO:0000313" key="1">
    <source>
        <dbReference type="EMBL" id="SCX30389.1"/>
    </source>
</evidence>
<sequence>MSFFLVTHTSLVEADNEAAAAQKVVDELRSGCGVSMTVKSDEVSSRAVAVGAMPSAAVAHATTTDTTSDVVSSALSVERSSSAGEPVPVTGAHTPGRLPAVRQVIALSIVLAIAIWFLI</sequence>
<dbReference type="AlphaFoldDB" id="A0A1R3U424"/>
<protein>
    <submittedName>
        <fullName evidence="1">Uncharacterized protein</fullName>
    </submittedName>
</protein>
<organism evidence="1 2">
    <name type="scientific">Agrobacterium rosae</name>
    <dbReference type="NCBI Taxonomy" id="1972867"/>
    <lineage>
        <taxon>Bacteria</taxon>
        <taxon>Pseudomonadati</taxon>
        <taxon>Pseudomonadota</taxon>
        <taxon>Alphaproteobacteria</taxon>
        <taxon>Hyphomicrobiales</taxon>
        <taxon>Rhizobiaceae</taxon>
        <taxon>Rhizobium/Agrobacterium group</taxon>
        <taxon>Agrobacterium</taxon>
    </lineage>
</organism>
<gene>
    <name evidence="1" type="ORF">DSM25559_3515</name>
</gene>
<dbReference type="RefSeq" id="WP_077121641.1">
    <property type="nucleotide sequence ID" value="NZ_FMUE01000009.1"/>
</dbReference>
<dbReference type="Proteomes" id="UP000187891">
    <property type="component" value="Unassembled WGS sequence"/>
</dbReference>
<accession>A0A1R3U424</accession>
<name>A0A1R3U424_9HYPH</name>